<keyword evidence="3" id="KW-1185">Reference proteome</keyword>
<gene>
    <name evidence="2" type="ORF">WMG39_15800</name>
</gene>
<dbReference type="Proteomes" id="UP001384579">
    <property type="component" value="Unassembled WGS sequence"/>
</dbReference>
<name>A0ABU8YPH4_9CYAN</name>
<reference evidence="2 3" key="1">
    <citation type="journal article" date="2020" name="Harmful Algae">
        <title>Molecular and morphological characterization of a novel dihydroanatoxin-a producing Microcoleus species (cyanobacteria) from the Russian River, California, USA.</title>
        <authorList>
            <person name="Conklin K.Y."/>
            <person name="Stancheva R."/>
            <person name="Otten T.G."/>
            <person name="Fadness R."/>
            <person name="Boyer G.L."/>
            <person name="Read B."/>
            <person name="Zhang X."/>
            <person name="Sheath R.G."/>
        </authorList>
    </citation>
    <scope>NUCLEOTIDE SEQUENCE [LARGE SCALE GENOMIC DNA]</scope>
    <source>
        <strain evidence="2 3">PTRS2</strain>
    </source>
</reference>
<feature type="compositionally biased region" description="Basic and acidic residues" evidence="1">
    <location>
        <begin position="1"/>
        <end position="12"/>
    </location>
</feature>
<sequence length="151" mass="17428">MQTRDGRKKDDSGNPLTKKGDIFSNIEGGYVQWQTIQLADIKNTKKLFPDYKALNSQVLQDVVNRVETSFSNFTTPDQNGNRRGKPKFKGFHYYKSFTYPQLDNLDREPLSIAGIASIKYRKSCRKDGIPVSAEHLWIEMKIQRNLLEKLV</sequence>
<organism evidence="2 3">
    <name type="scientific">Microcoleus anatoxicus PTRS2</name>
    <dbReference type="NCBI Taxonomy" id="2705321"/>
    <lineage>
        <taxon>Bacteria</taxon>
        <taxon>Bacillati</taxon>
        <taxon>Cyanobacteriota</taxon>
        <taxon>Cyanophyceae</taxon>
        <taxon>Oscillatoriophycideae</taxon>
        <taxon>Oscillatoriales</taxon>
        <taxon>Microcoleaceae</taxon>
        <taxon>Microcoleus</taxon>
        <taxon>Microcoleus anatoxicus</taxon>
    </lineage>
</organism>
<protein>
    <submittedName>
        <fullName evidence="2">Uncharacterized protein</fullName>
    </submittedName>
</protein>
<comment type="caution">
    <text evidence="2">The sequence shown here is derived from an EMBL/GenBank/DDBJ whole genome shotgun (WGS) entry which is preliminary data.</text>
</comment>
<evidence type="ECO:0000256" key="1">
    <source>
        <dbReference type="SAM" id="MobiDB-lite"/>
    </source>
</evidence>
<evidence type="ECO:0000313" key="3">
    <source>
        <dbReference type="Proteomes" id="UP001384579"/>
    </source>
</evidence>
<feature type="region of interest" description="Disordered" evidence="1">
    <location>
        <begin position="1"/>
        <end position="20"/>
    </location>
</feature>
<evidence type="ECO:0000313" key="2">
    <source>
        <dbReference type="EMBL" id="MEK0186304.1"/>
    </source>
</evidence>
<proteinExistence type="predicted"/>
<accession>A0ABU8YPH4</accession>
<dbReference type="EMBL" id="JBBLXS010000201">
    <property type="protein sequence ID" value="MEK0186304.1"/>
    <property type="molecule type" value="Genomic_DNA"/>
</dbReference>
<dbReference type="RefSeq" id="WP_340520567.1">
    <property type="nucleotide sequence ID" value="NZ_JBBLXS010000201.1"/>
</dbReference>